<feature type="repeat" description="TNFR-Cys" evidence="1">
    <location>
        <begin position="21"/>
        <end position="55"/>
    </location>
</feature>
<feature type="domain" description="TNFR-Cys" evidence="4">
    <location>
        <begin position="21"/>
        <end position="55"/>
    </location>
</feature>
<sequence>MGRLFGLALAWAAMARVVFSACLPGEYEYEGECCPQCPSGNVVKNHCTDAVSTVCIPCVDNTYMDHPNGETKCLRCKICDKGAGLVTKKACTYTSNTVCDCERGSFCRSVSGKECDMCERHKTCPPGEMVKRYGTNRMDTECEKCPEGTFRNKTMSNCTKWTACASGIIIQQGTSTNDTICKTLHARKRWILFLSGLCMCALAVYIYFINDNKEKQSIQETRPFQPNSDLENHNS</sequence>
<keyword evidence="2" id="KW-1133">Transmembrane helix</keyword>
<dbReference type="AlphaFoldDB" id="A0AAD1WRG2"/>
<dbReference type="PANTHER" id="PTHR46838">
    <property type="entry name" value="TUMOR NECROSIS FACTOR RECEPTOR SUPERFAMILY MEMBER 14"/>
    <property type="match status" value="1"/>
</dbReference>
<dbReference type="SUPFAM" id="SSF57586">
    <property type="entry name" value="TNF receptor-like"/>
    <property type="match status" value="3"/>
</dbReference>
<evidence type="ECO:0000256" key="1">
    <source>
        <dbReference type="PROSITE-ProRule" id="PRU00206"/>
    </source>
</evidence>
<feature type="transmembrane region" description="Helical" evidence="2">
    <location>
        <begin position="190"/>
        <end position="209"/>
    </location>
</feature>
<dbReference type="GO" id="GO:0050829">
    <property type="term" value="P:defense response to Gram-negative bacterium"/>
    <property type="evidence" value="ECO:0007669"/>
    <property type="project" value="TreeGrafter"/>
</dbReference>
<keyword evidence="1" id="KW-1015">Disulfide bond</keyword>
<dbReference type="GO" id="GO:0006915">
    <property type="term" value="P:apoptotic process"/>
    <property type="evidence" value="ECO:0007669"/>
    <property type="project" value="InterPro"/>
</dbReference>
<evidence type="ECO:0000313" key="5">
    <source>
        <dbReference type="EMBL" id="CAH2320026.1"/>
    </source>
</evidence>
<dbReference type="GO" id="GO:0002720">
    <property type="term" value="P:positive regulation of cytokine production involved in immune response"/>
    <property type="evidence" value="ECO:0007669"/>
    <property type="project" value="TreeGrafter"/>
</dbReference>
<protein>
    <submittedName>
        <fullName evidence="5">Tumor necrosis factor receptor superfamily member 14 isoform X1</fullName>
    </submittedName>
</protein>
<comment type="caution">
    <text evidence="1">Lacks conserved residue(s) required for the propagation of feature annotation.</text>
</comment>
<keyword evidence="6" id="KW-1185">Reference proteome</keyword>
<feature type="repeat" description="TNFR-Cys" evidence="1">
    <location>
        <begin position="57"/>
        <end position="99"/>
    </location>
</feature>
<evidence type="ECO:0000256" key="3">
    <source>
        <dbReference type="SAM" id="SignalP"/>
    </source>
</evidence>
<feature type="domain" description="TNFR-Cys" evidence="4">
    <location>
        <begin position="57"/>
        <end position="99"/>
    </location>
</feature>
<organism evidence="5 6">
    <name type="scientific">Pelobates cultripes</name>
    <name type="common">Western spadefoot toad</name>
    <dbReference type="NCBI Taxonomy" id="61616"/>
    <lineage>
        <taxon>Eukaryota</taxon>
        <taxon>Metazoa</taxon>
        <taxon>Chordata</taxon>
        <taxon>Craniata</taxon>
        <taxon>Vertebrata</taxon>
        <taxon>Euteleostomi</taxon>
        <taxon>Amphibia</taxon>
        <taxon>Batrachia</taxon>
        <taxon>Anura</taxon>
        <taxon>Pelobatoidea</taxon>
        <taxon>Pelobatidae</taxon>
        <taxon>Pelobates</taxon>
    </lineage>
</organism>
<dbReference type="PROSITE" id="PS50050">
    <property type="entry name" value="TNFR_NGFR_2"/>
    <property type="match status" value="3"/>
</dbReference>
<dbReference type="InterPro" id="IPR008063">
    <property type="entry name" value="Fas_rcpt"/>
</dbReference>
<dbReference type="GO" id="GO:2000406">
    <property type="term" value="P:positive regulation of T cell migration"/>
    <property type="evidence" value="ECO:0007669"/>
    <property type="project" value="TreeGrafter"/>
</dbReference>
<keyword evidence="2" id="KW-0812">Transmembrane</keyword>
<feature type="chain" id="PRO_5041927913" evidence="3">
    <location>
        <begin position="21"/>
        <end position="235"/>
    </location>
</feature>
<dbReference type="Proteomes" id="UP001295444">
    <property type="component" value="Chromosome 10"/>
</dbReference>
<feature type="signal peptide" evidence="3">
    <location>
        <begin position="1"/>
        <end position="20"/>
    </location>
</feature>
<dbReference type="GO" id="GO:0007165">
    <property type="term" value="P:signal transduction"/>
    <property type="evidence" value="ECO:0007669"/>
    <property type="project" value="InterPro"/>
</dbReference>
<dbReference type="GO" id="GO:0006955">
    <property type="term" value="P:immune response"/>
    <property type="evidence" value="ECO:0007669"/>
    <property type="project" value="InterPro"/>
</dbReference>
<dbReference type="GO" id="GO:0009897">
    <property type="term" value="C:external side of plasma membrane"/>
    <property type="evidence" value="ECO:0007669"/>
    <property type="project" value="TreeGrafter"/>
</dbReference>
<dbReference type="EMBL" id="OW240921">
    <property type="protein sequence ID" value="CAH2320026.1"/>
    <property type="molecule type" value="Genomic_DNA"/>
</dbReference>
<dbReference type="PANTHER" id="PTHR46838:SF1">
    <property type="entry name" value="TUMOR NECROSIS FACTOR RECEPTOR SUPERFAMILY MEMBER 14"/>
    <property type="match status" value="1"/>
</dbReference>
<dbReference type="SMART" id="SM00208">
    <property type="entry name" value="TNFR"/>
    <property type="match status" value="4"/>
</dbReference>
<dbReference type="PRINTS" id="PR01680">
    <property type="entry name" value="TNFACTORR6"/>
</dbReference>
<dbReference type="PROSITE" id="PS00652">
    <property type="entry name" value="TNFR_NGFR_1"/>
    <property type="match status" value="2"/>
</dbReference>
<evidence type="ECO:0000256" key="2">
    <source>
        <dbReference type="SAM" id="Phobius"/>
    </source>
</evidence>
<keyword evidence="5" id="KW-0675">Receptor</keyword>
<name>A0AAD1WRG2_PELCU</name>
<dbReference type="GO" id="GO:0004888">
    <property type="term" value="F:transmembrane signaling receptor activity"/>
    <property type="evidence" value="ECO:0007669"/>
    <property type="project" value="InterPro"/>
</dbReference>
<feature type="repeat" description="TNFR-Cys" evidence="1">
    <location>
        <begin position="100"/>
        <end position="142"/>
    </location>
</feature>
<gene>
    <name evidence="5" type="ORF">PECUL_23A001103</name>
</gene>
<reference evidence="5" key="1">
    <citation type="submission" date="2022-03" db="EMBL/GenBank/DDBJ databases">
        <authorList>
            <person name="Alioto T."/>
            <person name="Alioto T."/>
            <person name="Gomez Garrido J."/>
        </authorList>
    </citation>
    <scope>NUCLEOTIDE SEQUENCE</scope>
</reference>
<dbReference type="Gene3D" id="2.10.50.10">
    <property type="entry name" value="Tumor Necrosis Factor Receptor, subunit A, domain 2"/>
    <property type="match status" value="3"/>
</dbReference>
<evidence type="ECO:0000259" key="4">
    <source>
        <dbReference type="PROSITE" id="PS50050"/>
    </source>
</evidence>
<dbReference type="FunFam" id="2.10.50.10:FF:000007">
    <property type="entry name" value="TNF receptor superfamily member 14"/>
    <property type="match status" value="1"/>
</dbReference>
<proteinExistence type="predicted"/>
<dbReference type="GO" id="GO:0046642">
    <property type="term" value="P:negative regulation of alpha-beta T cell proliferation"/>
    <property type="evidence" value="ECO:0007669"/>
    <property type="project" value="TreeGrafter"/>
</dbReference>
<accession>A0AAD1WRG2</accession>
<dbReference type="Pfam" id="PF00020">
    <property type="entry name" value="TNFR_c6"/>
    <property type="match status" value="2"/>
</dbReference>
<feature type="disulfide bond" evidence="1">
    <location>
        <begin position="37"/>
        <end position="55"/>
    </location>
</feature>
<keyword evidence="2" id="KW-0472">Membrane</keyword>
<feature type="disulfide bond" evidence="1">
    <location>
        <begin position="124"/>
        <end position="142"/>
    </location>
</feature>
<dbReference type="GO" id="GO:0050830">
    <property type="term" value="P:defense response to Gram-positive bacterium"/>
    <property type="evidence" value="ECO:0007669"/>
    <property type="project" value="TreeGrafter"/>
</dbReference>
<dbReference type="InterPro" id="IPR001368">
    <property type="entry name" value="TNFR/NGFR_Cys_rich_reg"/>
</dbReference>
<evidence type="ECO:0000313" key="6">
    <source>
        <dbReference type="Proteomes" id="UP001295444"/>
    </source>
</evidence>
<feature type="disulfide bond" evidence="1">
    <location>
        <begin position="58"/>
        <end position="73"/>
    </location>
</feature>
<keyword evidence="3" id="KW-0732">Signal</keyword>
<feature type="disulfide bond" evidence="1">
    <location>
        <begin position="34"/>
        <end position="47"/>
    </location>
</feature>
<feature type="domain" description="TNFR-Cys" evidence="4">
    <location>
        <begin position="100"/>
        <end position="142"/>
    </location>
</feature>